<dbReference type="InterPro" id="IPR015943">
    <property type="entry name" value="WD40/YVTN_repeat-like_dom_sf"/>
</dbReference>
<protein>
    <recommendedName>
        <fullName evidence="3">PQQ-binding-like beta-propeller repeat protein</fullName>
    </recommendedName>
</protein>
<dbReference type="Proteomes" id="UP000292544">
    <property type="component" value="Unassembled WGS sequence"/>
</dbReference>
<evidence type="ECO:0008006" key="3">
    <source>
        <dbReference type="Google" id="ProtNLM"/>
    </source>
</evidence>
<dbReference type="EMBL" id="SHLY01000001">
    <property type="protein sequence ID" value="TAA48411.1"/>
    <property type="molecule type" value="Genomic_DNA"/>
</dbReference>
<reference evidence="2" key="1">
    <citation type="submission" date="2019-02" db="EMBL/GenBank/DDBJ databases">
        <title>Draft genome sequence of Muricauda sp. 176CP4-71.</title>
        <authorList>
            <person name="Park J.-S."/>
        </authorList>
    </citation>
    <scope>NUCLEOTIDE SEQUENCE [LARGE SCALE GENOMIC DNA]</scope>
    <source>
        <strain evidence="2">176GS2-150</strain>
    </source>
</reference>
<dbReference type="RefSeq" id="WP_130565804.1">
    <property type="nucleotide sequence ID" value="NZ_SHLY01000001.1"/>
</dbReference>
<accession>A0ABY1WV00</accession>
<dbReference type="SUPFAM" id="SSF50998">
    <property type="entry name" value="Quinoprotein alcohol dehydrogenase-like"/>
    <property type="match status" value="1"/>
</dbReference>
<gene>
    <name evidence="1" type="ORF">EXY25_04090</name>
</gene>
<dbReference type="Gene3D" id="2.130.10.10">
    <property type="entry name" value="YVTN repeat-like/Quinoprotein amine dehydrogenase"/>
    <property type="match status" value="1"/>
</dbReference>
<dbReference type="InterPro" id="IPR011047">
    <property type="entry name" value="Quinoprotein_ADH-like_sf"/>
</dbReference>
<keyword evidence="2" id="KW-1185">Reference proteome</keyword>
<sequence>MAKAAKPSVLKLAHLKGRGDWRRPLLHGDTWVVIKGAEVYGYSISTTELLWHYTAEERLRWGSCHDVFKHCVVLTLSTDTVLLDIRTGTEAVRFSDTFSITNALAVARSEEYIVIKRKKPANTLYCYDYDSLTLKWEAVLPDEMKWKRFKLVGELLIVVTETEYLCYRLSDGEILWRNSELIEEFPKNSYFYEYSYQDLLLIDSAKKTVGFDIANNQIRWRSSTDGLEERNLCLLCGASKLYFSELLEKTGHSYGLIYELDPVSGEKQGAFEIERPFALSENQYYSYQGRLYLFDGCCISIYDTEQHKILYRQIVRDGINFDFIDFFEDRFVVLDIEGRRLGWYQLPDFTLSTPAAKTALALRRRLTDRQWQLLRELPFLVALWVNRARDPYLEGFPSMARIHKENMMTAWLKTLKPAMREAKKLGSLLLKETLDDLLPELPALQNKYVWRRPDDSAQISETLTYLALLDDETMANGYREALLAFAAQVPPLIDDRIPAPTAQFNEPALSELKQIISGTVAG</sequence>
<comment type="caution">
    <text evidence="1">The sequence shown here is derived from an EMBL/GenBank/DDBJ whole genome shotgun (WGS) entry which is preliminary data.</text>
</comment>
<evidence type="ECO:0000313" key="1">
    <source>
        <dbReference type="EMBL" id="TAA48411.1"/>
    </source>
</evidence>
<organism evidence="1 2">
    <name type="scientific">Corallincola spongiicola</name>
    <dbReference type="NCBI Taxonomy" id="2520508"/>
    <lineage>
        <taxon>Bacteria</taxon>
        <taxon>Pseudomonadati</taxon>
        <taxon>Pseudomonadota</taxon>
        <taxon>Gammaproteobacteria</taxon>
        <taxon>Alteromonadales</taxon>
        <taxon>Psychromonadaceae</taxon>
        <taxon>Corallincola</taxon>
    </lineage>
</organism>
<name>A0ABY1WV00_9GAMM</name>
<evidence type="ECO:0000313" key="2">
    <source>
        <dbReference type="Proteomes" id="UP000292544"/>
    </source>
</evidence>
<proteinExistence type="predicted"/>